<dbReference type="Pfam" id="PF07859">
    <property type="entry name" value="Abhydrolase_3"/>
    <property type="match status" value="2"/>
</dbReference>
<accession>A0A158Q4G6</accession>
<dbReference type="STRING" id="318479.A0A158Q4G6"/>
<dbReference type="Gene3D" id="3.40.50.1820">
    <property type="entry name" value="alpha/beta hydrolase"/>
    <property type="match status" value="2"/>
</dbReference>
<feature type="domain" description="Alpha/beta hydrolase fold-3" evidence="3">
    <location>
        <begin position="820"/>
        <end position="893"/>
    </location>
</feature>
<evidence type="ECO:0000313" key="4">
    <source>
        <dbReference type="EMBL" id="VDN58717.1"/>
    </source>
</evidence>
<dbReference type="GO" id="GO:0004806">
    <property type="term" value="F:triacylglycerol lipase activity"/>
    <property type="evidence" value="ECO:0007669"/>
    <property type="project" value="TreeGrafter"/>
</dbReference>
<keyword evidence="6" id="KW-1185">Reference proteome</keyword>
<sequence>MTILGGYLTQKNTLGFRLSVKRSAIFSLLQQLTKDNEEYFTTNVSTHSELFKEYFRQIDLFIPTLQSYVIELQRIAPKYDYDLNTPGNGFRSLVCICDIAMLHLVSILRTCIEYRSFTMFRASYYCKEIESYCGILRFFVVLFDKVLSLSRQLPNGSLLPRLDEDCSKFQELFDEIEAADFSFFYGRRLGFQVFLYDFLIMTYFNFQNIKSSKITMNFFYICFQFSPSISRIFRFIGILLATYSLSREKGHGPIGSLINSSRFFLSPEQRASRILKVFEILKIFKKLKVTREADIEFCKGFWNLSEVGIQVPKFFCPNMAISEVRDIDCTGTIMMETVDGSFVEIPEPSSYTGRRPVRVRVLSYSHRKEMSQSYISPQNYLGHCSPPSPYLLLHCHGGGYVATTSKSHEIYLRTWAKHLDCSVLSIDYSLAPENPFPRAIEEVLYAYAYIVNNSSQMGWTGEKICMVGDSAGGNLIMALNLRLIQLNIKRLPDGLISIYTPFIFQYFPSPSRLLSFMDPLLHAGIVIRCVAEILFEILFVTDYLAYTSGESTDDGVDNATNKEKPHKSLQDYVKEVKKIRKEDDFNLDNSSIMSLINLTPINEQSINNVKTTIAKEENDDSRLREELSDDEDDLEHETSISSVQVKADSSQIHLFSNSYDRRLIDYLKQHSLTKKYIFSCEKKIDSVDETSQQRSEDSAKPFIRRSPMFSVSFRPLLSNSTTSSPTHPLQPAVSTSRSNNNIKDSISDTPVIKRTLSQSLADTAVLAAGHAFDNISDWIAKSTFSGSTDRVKLDRAASLNPVKSRKVEFDEIAHGEKNSCIKNLLRAKIPRNPLISPLYATADELSRLPPIWFVACHMDPLLDDTITFARRVRDCGGKVMAVDLLDNLPHGFLNFTLISPECREGAKICLNHIREAFGMIS</sequence>
<dbReference type="Proteomes" id="UP000274756">
    <property type="component" value="Unassembled WGS sequence"/>
</dbReference>
<protein>
    <submittedName>
        <fullName evidence="7">Hormone-sensitive lipase</fullName>
    </submittedName>
</protein>
<feature type="domain" description="Hormone-sensitive lipase N-terminal" evidence="2">
    <location>
        <begin position="26"/>
        <end position="193"/>
    </location>
</feature>
<name>A0A158Q4G6_DRAME</name>
<feature type="domain" description="Hormone-sensitive lipase N-terminal" evidence="2">
    <location>
        <begin position="218"/>
        <end position="370"/>
    </location>
</feature>
<feature type="compositionally biased region" description="Basic and acidic residues" evidence="1">
    <location>
        <begin position="617"/>
        <end position="626"/>
    </location>
</feature>
<feature type="region of interest" description="Disordered" evidence="1">
    <location>
        <begin position="717"/>
        <end position="746"/>
    </location>
</feature>
<feature type="compositionally biased region" description="Low complexity" evidence="1">
    <location>
        <begin position="717"/>
        <end position="729"/>
    </location>
</feature>
<evidence type="ECO:0000256" key="1">
    <source>
        <dbReference type="SAM" id="MobiDB-lite"/>
    </source>
</evidence>
<dbReference type="AlphaFoldDB" id="A0A158Q4G6"/>
<dbReference type="SUPFAM" id="SSF53474">
    <property type="entry name" value="alpha/beta-Hydrolases"/>
    <property type="match status" value="1"/>
</dbReference>
<reference evidence="7" key="1">
    <citation type="submission" date="2016-04" db="UniProtKB">
        <authorList>
            <consortium name="WormBaseParasite"/>
        </authorList>
    </citation>
    <scope>IDENTIFICATION</scope>
</reference>
<reference evidence="4 6" key="2">
    <citation type="submission" date="2018-11" db="EMBL/GenBank/DDBJ databases">
        <authorList>
            <consortium name="Pathogen Informatics"/>
        </authorList>
    </citation>
    <scope>NUCLEOTIDE SEQUENCE [LARGE SCALE GENOMIC DNA]</scope>
</reference>
<organism evidence="5 7">
    <name type="scientific">Dracunculus medinensis</name>
    <name type="common">Guinea worm</name>
    <dbReference type="NCBI Taxonomy" id="318479"/>
    <lineage>
        <taxon>Eukaryota</taxon>
        <taxon>Metazoa</taxon>
        <taxon>Ecdysozoa</taxon>
        <taxon>Nematoda</taxon>
        <taxon>Chromadorea</taxon>
        <taxon>Rhabditida</taxon>
        <taxon>Spirurina</taxon>
        <taxon>Dracunculoidea</taxon>
        <taxon>Dracunculidae</taxon>
        <taxon>Dracunculus</taxon>
    </lineage>
</organism>
<feature type="compositionally biased region" description="Polar residues" evidence="1">
    <location>
        <begin position="732"/>
        <end position="746"/>
    </location>
</feature>
<dbReference type="WBParaSite" id="DME_0000480701-mRNA-1">
    <property type="protein sequence ID" value="DME_0000480701-mRNA-1"/>
    <property type="gene ID" value="DME_0000480701"/>
</dbReference>
<gene>
    <name evidence="4" type="ORF">DME_LOCUS8690</name>
</gene>
<dbReference type="OrthoDB" id="408631at2759"/>
<dbReference type="Proteomes" id="UP000038040">
    <property type="component" value="Unplaced"/>
</dbReference>
<dbReference type="PANTHER" id="PTHR23025">
    <property type="entry name" value="TRIACYLGLYCEROL LIPASE"/>
    <property type="match status" value="1"/>
</dbReference>
<evidence type="ECO:0000313" key="5">
    <source>
        <dbReference type="Proteomes" id="UP000038040"/>
    </source>
</evidence>
<proteinExistence type="predicted"/>
<feature type="region of interest" description="Disordered" evidence="1">
    <location>
        <begin position="617"/>
        <end position="642"/>
    </location>
</feature>
<dbReference type="GO" id="GO:0008203">
    <property type="term" value="P:cholesterol metabolic process"/>
    <property type="evidence" value="ECO:0007669"/>
    <property type="project" value="InterPro"/>
</dbReference>
<evidence type="ECO:0000313" key="7">
    <source>
        <dbReference type="WBParaSite" id="DME_0000480701-mRNA-1"/>
    </source>
</evidence>
<feature type="domain" description="Alpha/beta hydrolase fold-3" evidence="3">
    <location>
        <begin position="392"/>
        <end position="500"/>
    </location>
</feature>
<dbReference type="InterPro" id="IPR010468">
    <property type="entry name" value="HSL_N"/>
</dbReference>
<dbReference type="GO" id="GO:0005829">
    <property type="term" value="C:cytosol"/>
    <property type="evidence" value="ECO:0007669"/>
    <property type="project" value="TreeGrafter"/>
</dbReference>
<dbReference type="PANTHER" id="PTHR23025:SF3">
    <property type="entry name" value="HORMONE-SENSITIVE LIPASE"/>
    <property type="match status" value="1"/>
</dbReference>
<evidence type="ECO:0000313" key="6">
    <source>
        <dbReference type="Proteomes" id="UP000274756"/>
    </source>
</evidence>
<dbReference type="GO" id="GO:0004771">
    <property type="term" value="F:sterol ester esterase activity"/>
    <property type="evidence" value="ECO:0007669"/>
    <property type="project" value="TreeGrafter"/>
</dbReference>
<evidence type="ECO:0000259" key="3">
    <source>
        <dbReference type="Pfam" id="PF07859"/>
    </source>
</evidence>
<dbReference type="GO" id="GO:0019433">
    <property type="term" value="P:triglyceride catabolic process"/>
    <property type="evidence" value="ECO:0007669"/>
    <property type="project" value="TreeGrafter"/>
</dbReference>
<evidence type="ECO:0000259" key="2">
    <source>
        <dbReference type="Pfam" id="PF06350"/>
    </source>
</evidence>
<dbReference type="EMBL" id="UYYG01001171">
    <property type="protein sequence ID" value="VDN58717.1"/>
    <property type="molecule type" value="Genomic_DNA"/>
</dbReference>
<dbReference type="InterPro" id="IPR013094">
    <property type="entry name" value="AB_hydrolase_3"/>
</dbReference>
<dbReference type="InterPro" id="IPR029058">
    <property type="entry name" value="AB_hydrolase_fold"/>
</dbReference>
<dbReference type="Pfam" id="PF06350">
    <property type="entry name" value="HSL_N"/>
    <property type="match status" value="2"/>
</dbReference>